<name>A0A846MUH7_9BACT</name>
<dbReference type="GO" id="GO:0043755">
    <property type="term" value="F:alpha-ribazole phosphatase activity"/>
    <property type="evidence" value="ECO:0007669"/>
    <property type="project" value="UniProtKB-EC"/>
</dbReference>
<organism evidence="1 2">
    <name type="scientific">Thermonema lapsum</name>
    <dbReference type="NCBI Taxonomy" id="28195"/>
    <lineage>
        <taxon>Bacteria</taxon>
        <taxon>Pseudomonadati</taxon>
        <taxon>Bacteroidota</taxon>
        <taxon>Cytophagia</taxon>
        <taxon>Cytophagales</taxon>
        <taxon>Thermonemataceae</taxon>
        <taxon>Thermonema</taxon>
    </lineage>
</organism>
<dbReference type="Proteomes" id="UP000537126">
    <property type="component" value="Unassembled WGS sequence"/>
</dbReference>
<reference evidence="1 2" key="1">
    <citation type="submission" date="2020-03" db="EMBL/GenBank/DDBJ databases">
        <title>Genomic Encyclopedia of Type Strains, Phase IV (KMG-IV): sequencing the most valuable type-strain genomes for metagenomic binning, comparative biology and taxonomic classification.</title>
        <authorList>
            <person name="Goeker M."/>
        </authorList>
    </citation>
    <scope>NUCLEOTIDE SEQUENCE [LARGE SCALE GENOMIC DNA]</scope>
    <source>
        <strain evidence="1 2">DSM 5718</strain>
    </source>
</reference>
<dbReference type="GO" id="GO:0005829">
    <property type="term" value="C:cytosol"/>
    <property type="evidence" value="ECO:0007669"/>
    <property type="project" value="TreeGrafter"/>
</dbReference>
<proteinExistence type="predicted"/>
<keyword evidence="1" id="KW-0378">Hydrolase</keyword>
<keyword evidence="2" id="KW-1185">Reference proteome</keyword>
<comment type="caution">
    <text evidence="1">The sequence shown here is derived from an EMBL/GenBank/DDBJ whole genome shotgun (WGS) entry which is preliminary data.</text>
</comment>
<dbReference type="EMBL" id="JAASRN010000009">
    <property type="protein sequence ID" value="NIK74887.1"/>
    <property type="molecule type" value="Genomic_DNA"/>
</dbReference>
<dbReference type="SUPFAM" id="SSF53254">
    <property type="entry name" value="Phosphoglycerate mutase-like"/>
    <property type="match status" value="1"/>
</dbReference>
<dbReference type="InterPro" id="IPR013078">
    <property type="entry name" value="His_Pase_superF_clade-1"/>
</dbReference>
<dbReference type="GO" id="GO:0005524">
    <property type="term" value="F:ATP binding"/>
    <property type="evidence" value="ECO:0007669"/>
    <property type="project" value="InterPro"/>
</dbReference>
<dbReference type="InterPro" id="IPR029033">
    <property type="entry name" value="His_PPase_superfam"/>
</dbReference>
<dbReference type="RefSeq" id="WP_166921101.1">
    <property type="nucleotide sequence ID" value="NZ_JAASRN010000009.1"/>
</dbReference>
<dbReference type="Gene3D" id="3.40.50.1240">
    <property type="entry name" value="Phosphoglycerate mutase-like"/>
    <property type="match status" value="1"/>
</dbReference>
<dbReference type="InterPro" id="IPR003094">
    <property type="entry name" value="6Pfruct_kin"/>
</dbReference>
<evidence type="ECO:0000313" key="1">
    <source>
        <dbReference type="EMBL" id="NIK74887.1"/>
    </source>
</evidence>
<dbReference type="GO" id="GO:0006003">
    <property type="term" value="P:fructose 2,6-bisphosphate metabolic process"/>
    <property type="evidence" value="ECO:0007669"/>
    <property type="project" value="InterPro"/>
</dbReference>
<gene>
    <name evidence="1" type="ORF">FHS56_002421</name>
</gene>
<sequence>MKLYCLRHTTIADKYKSLCYGQKDVPLEETLFEKELKSLQAWLPAAFDVLLYSPLQRCARLAERLPARQKMAIPALKELSFGEWEGVSWNDIPEEALTAWMQDYVHRQPPGGESYKQLCERLHTVIDYTLELKQETVAWVTHAGCMRALLHLLLQIPLPLTFFTNLNTPAVVVFECKDGDWFLDCWNPPL</sequence>
<dbReference type="SMART" id="SM00855">
    <property type="entry name" value="PGAM"/>
    <property type="match status" value="1"/>
</dbReference>
<dbReference type="AlphaFoldDB" id="A0A846MUH7"/>
<dbReference type="EC" id="3.1.3.73" evidence="1"/>
<protein>
    <submittedName>
        <fullName evidence="1">Alpha-ribazole phosphatase</fullName>
        <ecNumber evidence="1">3.1.3.73</ecNumber>
    </submittedName>
</protein>
<dbReference type="Pfam" id="PF00300">
    <property type="entry name" value="His_Phos_1"/>
    <property type="match status" value="1"/>
</dbReference>
<evidence type="ECO:0000313" key="2">
    <source>
        <dbReference type="Proteomes" id="UP000537126"/>
    </source>
</evidence>
<dbReference type="PANTHER" id="PTHR10606">
    <property type="entry name" value="6-PHOSPHOFRUCTO-2-KINASE/FRUCTOSE-2,6-BISPHOSPHATASE"/>
    <property type="match status" value="1"/>
</dbReference>
<dbReference type="GO" id="GO:0003873">
    <property type="term" value="F:6-phosphofructo-2-kinase activity"/>
    <property type="evidence" value="ECO:0007669"/>
    <property type="project" value="TreeGrafter"/>
</dbReference>
<accession>A0A846MUH7</accession>